<feature type="region of interest" description="Disordered" evidence="1">
    <location>
        <begin position="143"/>
        <end position="179"/>
    </location>
</feature>
<evidence type="ECO:0000256" key="1">
    <source>
        <dbReference type="SAM" id="MobiDB-lite"/>
    </source>
</evidence>
<feature type="region of interest" description="Disordered" evidence="1">
    <location>
        <begin position="1"/>
        <end position="29"/>
    </location>
</feature>
<dbReference type="GO" id="GO:0005794">
    <property type="term" value="C:Golgi apparatus"/>
    <property type="evidence" value="ECO:0007669"/>
    <property type="project" value="TreeGrafter"/>
</dbReference>
<name>A0A7R8YWF1_HERIL</name>
<feature type="compositionally biased region" description="Basic residues" evidence="1">
    <location>
        <begin position="1"/>
        <end position="20"/>
    </location>
</feature>
<accession>A0A7R8YWF1</accession>
<keyword evidence="3" id="KW-1185">Reference proteome</keyword>
<reference evidence="2 3" key="1">
    <citation type="submission" date="2020-11" db="EMBL/GenBank/DDBJ databases">
        <authorList>
            <person name="Wallbank WR R."/>
            <person name="Pardo Diaz C."/>
            <person name="Kozak K."/>
            <person name="Martin S."/>
            <person name="Jiggins C."/>
            <person name="Moest M."/>
            <person name="Warren A I."/>
            <person name="Generalovic N T."/>
            <person name="Byers J.R.P. K."/>
            <person name="Montejo-Kovacevich G."/>
            <person name="Yen C E."/>
        </authorList>
    </citation>
    <scope>NUCLEOTIDE SEQUENCE [LARGE SCALE GENOMIC DNA]</scope>
</reference>
<organism evidence="2 3">
    <name type="scientific">Hermetia illucens</name>
    <name type="common">Black soldier fly</name>
    <dbReference type="NCBI Taxonomy" id="343691"/>
    <lineage>
        <taxon>Eukaryota</taxon>
        <taxon>Metazoa</taxon>
        <taxon>Ecdysozoa</taxon>
        <taxon>Arthropoda</taxon>
        <taxon>Hexapoda</taxon>
        <taxon>Insecta</taxon>
        <taxon>Pterygota</taxon>
        <taxon>Neoptera</taxon>
        <taxon>Endopterygota</taxon>
        <taxon>Diptera</taxon>
        <taxon>Brachycera</taxon>
        <taxon>Stratiomyomorpha</taxon>
        <taxon>Stratiomyidae</taxon>
        <taxon>Hermetiinae</taxon>
        <taxon>Hermetia</taxon>
    </lineage>
</organism>
<evidence type="ECO:0000313" key="3">
    <source>
        <dbReference type="Proteomes" id="UP000594454"/>
    </source>
</evidence>
<sequence>MPPKKAKKGRGRKKGKKGGGKTKAPINWSDDAHFDENRAMIYIIHTTECPIFLEKALEFQSFLMAQYPKKIFQLILNDDGKTKPEDGAFEISFSQNARTERVELWSGKDKGPPRREKFPKSYDLLLPEVDKILKKIYVEQKSERESNVPFIDTDDESETRQEAGAGHVIQDVTEGETAT</sequence>
<dbReference type="FunCoup" id="A0A7R8YWF1">
    <property type="interactions" value="30"/>
</dbReference>
<dbReference type="PANTHER" id="PTHR33638:SF1">
    <property type="entry name" value="SELENOPROTEIN H"/>
    <property type="match status" value="1"/>
</dbReference>
<evidence type="ECO:0000313" key="2">
    <source>
        <dbReference type="EMBL" id="CAD7086746.1"/>
    </source>
</evidence>
<evidence type="ECO:0008006" key="4">
    <source>
        <dbReference type="Google" id="ProtNLM"/>
    </source>
</evidence>
<gene>
    <name evidence="2" type="ORF">HERILL_LOCUS9495</name>
</gene>
<dbReference type="OrthoDB" id="1933874at2759"/>
<dbReference type="AlphaFoldDB" id="A0A7R8YWF1"/>
<protein>
    <recommendedName>
        <fullName evidence="4">Selenoprotein H</fullName>
    </recommendedName>
</protein>
<dbReference type="InterPro" id="IPR052674">
    <property type="entry name" value="SelWTH-like"/>
</dbReference>
<dbReference type="Proteomes" id="UP000594454">
    <property type="component" value="Chromosome 4"/>
</dbReference>
<dbReference type="InParanoid" id="A0A7R8YWF1"/>
<proteinExistence type="predicted"/>
<dbReference type="PANTHER" id="PTHR33638">
    <property type="entry name" value="SELENOPROTEIN H"/>
    <property type="match status" value="1"/>
</dbReference>
<dbReference type="EMBL" id="LR899012">
    <property type="protein sequence ID" value="CAD7086746.1"/>
    <property type="molecule type" value="Genomic_DNA"/>
</dbReference>